<feature type="domain" description="Response regulatory" evidence="4">
    <location>
        <begin position="5"/>
        <end position="121"/>
    </location>
</feature>
<dbReference type="InterPro" id="IPR039420">
    <property type="entry name" value="WalR-like"/>
</dbReference>
<organism evidence="5">
    <name type="scientific">mine drainage metagenome</name>
    <dbReference type="NCBI Taxonomy" id="410659"/>
    <lineage>
        <taxon>unclassified sequences</taxon>
        <taxon>metagenomes</taxon>
        <taxon>ecological metagenomes</taxon>
    </lineage>
</organism>
<dbReference type="InterPro" id="IPR001789">
    <property type="entry name" value="Sig_transdc_resp-reg_receiver"/>
</dbReference>
<feature type="domain" description="HTH luxR-type" evidence="3">
    <location>
        <begin position="136"/>
        <end position="201"/>
    </location>
</feature>
<dbReference type="EMBL" id="MLJW01000051">
    <property type="protein sequence ID" value="OIR05339.1"/>
    <property type="molecule type" value="Genomic_DNA"/>
</dbReference>
<dbReference type="PANTHER" id="PTHR43214:SF43">
    <property type="entry name" value="TWO-COMPONENT RESPONSE REGULATOR"/>
    <property type="match status" value="1"/>
</dbReference>
<dbReference type="PROSITE" id="PS00622">
    <property type="entry name" value="HTH_LUXR_1"/>
    <property type="match status" value="1"/>
</dbReference>
<dbReference type="GO" id="GO:0000160">
    <property type="term" value="P:phosphorelay signal transduction system"/>
    <property type="evidence" value="ECO:0007669"/>
    <property type="project" value="InterPro"/>
</dbReference>
<dbReference type="InterPro" id="IPR016032">
    <property type="entry name" value="Sig_transdc_resp-reg_C-effctor"/>
</dbReference>
<evidence type="ECO:0000256" key="1">
    <source>
        <dbReference type="ARBA" id="ARBA00022553"/>
    </source>
</evidence>
<accession>A0A1J5SBM6</accession>
<dbReference type="Gene3D" id="3.40.50.2300">
    <property type="match status" value="1"/>
</dbReference>
<gene>
    <name evidence="5" type="primary">vraR_2</name>
    <name evidence="5" type="ORF">GALL_126510</name>
</gene>
<keyword evidence="2" id="KW-0238">DNA-binding</keyword>
<dbReference type="InterPro" id="IPR058245">
    <property type="entry name" value="NreC/VraR/RcsB-like_REC"/>
</dbReference>
<dbReference type="SMART" id="SM00448">
    <property type="entry name" value="REC"/>
    <property type="match status" value="1"/>
</dbReference>
<dbReference type="InterPro" id="IPR000792">
    <property type="entry name" value="Tscrpt_reg_LuxR_C"/>
</dbReference>
<proteinExistence type="predicted"/>
<dbReference type="PANTHER" id="PTHR43214">
    <property type="entry name" value="TWO-COMPONENT RESPONSE REGULATOR"/>
    <property type="match status" value="1"/>
</dbReference>
<keyword evidence="1" id="KW-0597">Phosphoprotein</keyword>
<dbReference type="CDD" id="cd06170">
    <property type="entry name" value="LuxR_C_like"/>
    <property type="match status" value="1"/>
</dbReference>
<name>A0A1J5SBM6_9ZZZZ</name>
<evidence type="ECO:0000259" key="3">
    <source>
        <dbReference type="PROSITE" id="PS50043"/>
    </source>
</evidence>
<dbReference type="Pfam" id="PF00072">
    <property type="entry name" value="Response_reg"/>
    <property type="match status" value="1"/>
</dbReference>
<dbReference type="Pfam" id="PF00196">
    <property type="entry name" value="GerE"/>
    <property type="match status" value="1"/>
</dbReference>
<dbReference type="PROSITE" id="PS50110">
    <property type="entry name" value="RESPONSE_REGULATORY"/>
    <property type="match status" value="1"/>
</dbReference>
<dbReference type="SMART" id="SM00421">
    <property type="entry name" value="HTH_LUXR"/>
    <property type="match status" value="1"/>
</dbReference>
<dbReference type="GO" id="GO:0006355">
    <property type="term" value="P:regulation of DNA-templated transcription"/>
    <property type="evidence" value="ECO:0007669"/>
    <property type="project" value="InterPro"/>
</dbReference>
<dbReference type="PRINTS" id="PR00038">
    <property type="entry name" value="HTHLUXR"/>
</dbReference>
<comment type="caution">
    <text evidence="5">The sequence shown here is derived from an EMBL/GenBank/DDBJ whole genome shotgun (WGS) entry which is preliminary data.</text>
</comment>
<protein>
    <submittedName>
        <fullName evidence="5">Response regulator protein VraR</fullName>
    </submittedName>
</protein>
<evidence type="ECO:0000256" key="2">
    <source>
        <dbReference type="ARBA" id="ARBA00023125"/>
    </source>
</evidence>
<dbReference type="PROSITE" id="PS50043">
    <property type="entry name" value="HTH_LUXR_2"/>
    <property type="match status" value="1"/>
</dbReference>
<dbReference type="CDD" id="cd17535">
    <property type="entry name" value="REC_NarL-like"/>
    <property type="match status" value="1"/>
</dbReference>
<dbReference type="InterPro" id="IPR011006">
    <property type="entry name" value="CheY-like_superfamily"/>
</dbReference>
<dbReference type="AlphaFoldDB" id="A0A1J5SBM6"/>
<sequence>MSKIRILLVDDHVLVRMGILTVTRLQPDMEVVAEVEDGEEAMDAFHKFKPDVVILDLRMPKIDGLELVGKIRNESRDAKILILSNYASGSDVSRAIQAGADGYVQKGMPLEQFLTAVRTVYAGERFVPPEIAVRLTSMVQSRLSEREIEVLRLVAKGLRNKEIADSLRITEATVKTHVASILNKLRASDRTAAVTLAVKGKLLHLD</sequence>
<evidence type="ECO:0000259" key="4">
    <source>
        <dbReference type="PROSITE" id="PS50110"/>
    </source>
</evidence>
<reference evidence="5" key="1">
    <citation type="submission" date="2016-10" db="EMBL/GenBank/DDBJ databases">
        <title>Sequence of Gallionella enrichment culture.</title>
        <authorList>
            <person name="Poehlein A."/>
            <person name="Muehling M."/>
            <person name="Daniel R."/>
        </authorList>
    </citation>
    <scope>NUCLEOTIDE SEQUENCE</scope>
</reference>
<dbReference type="SUPFAM" id="SSF46894">
    <property type="entry name" value="C-terminal effector domain of the bipartite response regulators"/>
    <property type="match status" value="1"/>
</dbReference>
<dbReference type="GO" id="GO:0003677">
    <property type="term" value="F:DNA binding"/>
    <property type="evidence" value="ECO:0007669"/>
    <property type="project" value="UniProtKB-KW"/>
</dbReference>
<dbReference type="SUPFAM" id="SSF52172">
    <property type="entry name" value="CheY-like"/>
    <property type="match status" value="1"/>
</dbReference>
<evidence type="ECO:0000313" key="5">
    <source>
        <dbReference type="EMBL" id="OIR05339.1"/>
    </source>
</evidence>